<feature type="region of interest" description="Disordered" evidence="1">
    <location>
        <begin position="368"/>
        <end position="521"/>
    </location>
</feature>
<feature type="compositionally biased region" description="Polar residues" evidence="1">
    <location>
        <begin position="1958"/>
        <end position="1970"/>
    </location>
</feature>
<feature type="region of interest" description="Disordered" evidence="1">
    <location>
        <begin position="149"/>
        <end position="276"/>
    </location>
</feature>
<feature type="compositionally biased region" description="Low complexity" evidence="1">
    <location>
        <begin position="247"/>
        <end position="259"/>
    </location>
</feature>
<gene>
    <name evidence="2" type="primary">WBGene00117339</name>
</gene>
<feature type="region of interest" description="Disordered" evidence="1">
    <location>
        <begin position="586"/>
        <end position="625"/>
    </location>
</feature>
<organism evidence="2 3">
    <name type="scientific">Pristionchus pacificus</name>
    <name type="common">Parasitic nematode worm</name>
    <dbReference type="NCBI Taxonomy" id="54126"/>
    <lineage>
        <taxon>Eukaryota</taxon>
        <taxon>Metazoa</taxon>
        <taxon>Ecdysozoa</taxon>
        <taxon>Nematoda</taxon>
        <taxon>Chromadorea</taxon>
        <taxon>Rhabditida</taxon>
        <taxon>Rhabditina</taxon>
        <taxon>Diplogasteromorpha</taxon>
        <taxon>Diplogasteroidea</taxon>
        <taxon>Neodiplogasteridae</taxon>
        <taxon>Pristionchus</taxon>
    </lineage>
</organism>
<feature type="region of interest" description="Disordered" evidence="1">
    <location>
        <begin position="1255"/>
        <end position="1286"/>
    </location>
</feature>
<feature type="region of interest" description="Disordered" evidence="1">
    <location>
        <begin position="1770"/>
        <end position="1921"/>
    </location>
</feature>
<feature type="compositionally biased region" description="Low complexity" evidence="1">
    <location>
        <begin position="1821"/>
        <end position="1840"/>
    </location>
</feature>
<feature type="region of interest" description="Disordered" evidence="1">
    <location>
        <begin position="290"/>
        <end position="354"/>
    </location>
</feature>
<feature type="compositionally biased region" description="Low complexity" evidence="1">
    <location>
        <begin position="1902"/>
        <end position="1915"/>
    </location>
</feature>
<evidence type="ECO:0000313" key="3">
    <source>
        <dbReference type="Proteomes" id="UP000005239"/>
    </source>
</evidence>
<feature type="compositionally biased region" description="Polar residues" evidence="1">
    <location>
        <begin position="1255"/>
        <end position="1271"/>
    </location>
</feature>
<feature type="compositionally biased region" description="Basic and acidic residues" evidence="1">
    <location>
        <begin position="454"/>
        <end position="471"/>
    </location>
</feature>
<feature type="compositionally biased region" description="Basic and acidic residues" evidence="1">
    <location>
        <begin position="149"/>
        <end position="160"/>
    </location>
</feature>
<feature type="compositionally biased region" description="Polar residues" evidence="1">
    <location>
        <begin position="768"/>
        <end position="786"/>
    </location>
</feature>
<feature type="region of interest" description="Disordered" evidence="1">
    <location>
        <begin position="713"/>
        <end position="743"/>
    </location>
</feature>
<feature type="compositionally biased region" description="Pro residues" evidence="1">
    <location>
        <begin position="1780"/>
        <end position="1792"/>
    </location>
</feature>
<protein>
    <submittedName>
        <fullName evidence="2">Uncharacterized protein</fullName>
    </submittedName>
</protein>
<dbReference type="EnsemblMetazoa" id="PPA27785.1">
    <property type="protein sequence ID" value="PPA27785.1"/>
    <property type="gene ID" value="WBGene00117339"/>
</dbReference>
<feature type="region of interest" description="Disordered" evidence="1">
    <location>
        <begin position="655"/>
        <end position="690"/>
    </location>
</feature>
<evidence type="ECO:0000313" key="2">
    <source>
        <dbReference type="EnsemblMetazoa" id="PPA27785.1"/>
    </source>
</evidence>
<feature type="compositionally biased region" description="Low complexity" evidence="1">
    <location>
        <begin position="1851"/>
        <end position="1866"/>
    </location>
</feature>
<feature type="region of interest" description="Disordered" evidence="1">
    <location>
        <begin position="1334"/>
        <end position="1433"/>
    </location>
</feature>
<dbReference type="OrthoDB" id="5856121at2759"/>
<feature type="compositionally biased region" description="Basic and acidic residues" evidence="1">
    <location>
        <begin position="199"/>
        <end position="208"/>
    </location>
</feature>
<feature type="compositionally biased region" description="Polar residues" evidence="1">
    <location>
        <begin position="1184"/>
        <end position="1194"/>
    </location>
</feature>
<sequence length="2007" mass="219554">FQRTKLGPPHSGPPKSTSKRKRTKLRWGSAGSSTSRTSPLGATALSSTVEPSTYGTSWNSVRWNKPVTPGYRSQSSRIAASFERDKPSSSYYLSSSSVPRREVSATADKYLNSAAKTAANLASLGPSVSSRASRFDATIADKYRSEARDLISKYTSKERPTTGAGGAGYYSRHFEPQKLSVSQEPFTSPRTASYGSSSIDRDRDRENSASRYSASRDYGSYRKSASVTPSRSPLGTGRYSESRSITSPGPSSAAGGSSSTHVLKQERPWRQRMAEGARVRAMHGEDVSASYLASRASRRNSVGKGDNDDLTSSISALRNYVAQPAGYRSRTSSIESRIQGRLSRDHSRESIGVPMSASLVAAARKELAEVEDTKTMSRRGVSTQPTNESIKEEEWRDKDKDRKRSMRERSEARILSRQSSVGGVGGDSSEEDHERDKEEARKRRRASRFRRSRTRDQQSMERPSSKQDGEATKSPPNGEEPIGSPGPLSPKMGGKISRSASSKKMVPTKKQSIKSPCLVEVGGPSTTVIFTPLNSPIVKEPSTPTATPLSPTITNLSYDEISGDTDEVEDESQYNAVTSFKPAFKPKVKPLKPVPGTWKKDDDKEENISKNKTIERPSAKAESSFSWKGPLWANAKKALRVKPKAVIKKEREALKEAAKEAEKKAKEEARLKKEEEKRVKKEEERKKKEKEKVEEVKCSVTLECPKERGSVTVEKKMKHCQKESVTSSKLREKQPKPASISMEEIVSCRRKTGTEKCERKWKTRSAPTTVSLHCSSSTTSECSLRQSIDKKTKEGDKKASAKVHVISGPIDGVTMSRVRLRVRAAIKDERKRQSLPMFPSVLEIDDEDDKIRRNTVIIPEEDEQGLSRSNSERDSRAAIILNEMRGKDRRRSSQDSSSFLVNDPVTGPLVLPDKSILEEYVKRKRGALEELRGSETFSSSLEQAAGLSDSFYRCDSPTDSTCSDLLPAPEVRIYTHSPRHSAHITSSRRSSCSRLSSVEAPTPTNMLDTLQPLQQSSPQPSAAYNTPGFLRHGGRAVTLTAKPLPFDTPKTPFEATLQNQANRIRKASLVHQDSAASTTSLDEAGMQRSGLVNSFNASIAGHARPHERYAAHLPHRSGDGSGRTSAASIDSVQSGALDAASKHVDNMIDQARFKHQAHRSKFKEAIDYLDNIFEDLKKEVDPSAPSTANASPGQSRAAVRKTSSTSLNGGELQQHQSSQQAAVKNALQREAMQKARTAAGAATAATAANNASMTFVPSTSAPSQSNSLPNRSQRHRQPITTKEPSPVEMSIRPVQKTVITEDLEVSETLVLPRKTDKLDFTRRWLQDDLAGFTKTPPQMVEGPNTSMYSDPDEHSLGSCSAEVAAINNTKQKRRRDSKPKTDKQPLQPLQQVQQPEKKLAPYRPQPVYGQPTNGARFPLDVSDSSSLTVPGANNSLSRVASYDRLSERLTTRHSDVWRAASQEPYQTLGSVRSEDASSRPSPSAFQNVPSFQRGGLRGSIKSLPDAGLVVKTRQHAPSSHQQAYYPEPPRDPVMAIDALVAELELNTDQNGNATDKRRSFPTALGTAGRQQLQQLQHVQQPQRVVPAASAPAHQAAIQQIQQQRYVPQSQQMRPMQQPQPQQQYVQLKSTAARAAPVHNGSVGRTKNGHHTGESAVSALDEVTHMLHTVSEFPAEKPKKNGSSSSSAPFSAVPISAACSRPFDTINQERINPSRVEAIQNMFESRRGSVQSIDIREVFVAGQQSGYGSNDWRSSGKKNSREEDAFYDISEYSTSSNPQSIRPPRPSPPPHRPTPSHSNTVRHSPSGHNQMGSVFQQGAPLGRNGSAGSSQNGGYYSSNSSCAVGPTTSYHQSGSSARRQSISSRAPSVEDEDDGFYDNIGIYGSMNDDRRYSRGSELGDTVSMSSARLPPSSSKPTRIGSFLSKLGGRSSGSAMMRQPGNAASLVSLNKVAMEPPMQQRGSLVKSSSLSNDPWRKEVIEGSQGKRGNSTGLGARLKNSLFGSKKRLN</sequence>
<feature type="region of interest" description="Disordered" evidence="1">
    <location>
        <begin position="1955"/>
        <end position="2007"/>
    </location>
</feature>
<dbReference type="Proteomes" id="UP000005239">
    <property type="component" value="Unassembled WGS sequence"/>
</dbReference>
<feature type="compositionally biased region" description="Basic and acidic residues" evidence="1">
    <location>
        <begin position="787"/>
        <end position="799"/>
    </location>
</feature>
<feature type="region of interest" description="Disordered" evidence="1">
    <location>
        <begin position="1467"/>
        <end position="1497"/>
    </location>
</feature>
<reference evidence="2" key="2">
    <citation type="submission" date="2022-06" db="UniProtKB">
        <authorList>
            <consortium name="EnsemblMetazoa"/>
        </authorList>
    </citation>
    <scope>IDENTIFICATION</scope>
    <source>
        <strain evidence="2">PS312</strain>
    </source>
</reference>
<feature type="compositionally biased region" description="Basic and acidic residues" evidence="1">
    <location>
        <begin position="263"/>
        <end position="276"/>
    </location>
</feature>
<feature type="region of interest" description="Disordered" evidence="1">
    <location>
        <begin position="1181"/>
        <end position="1229"/>
    </location>
</feature>
<accession>A0A2A6BNB0</accession>
<feature type="compositionally biased region" description="Polar residues" evidence="1">
    <location>
        <begin position="1201"/>
        <end position="1222"/>
    </location>
</feature>
<reference evidence="3" key="1">
    <citation type="journal article" date="2008" name="Nat. Genet.">
        <title>The Pristionchus pacificus genome provides a unique perspective on nematode lifestyle and parasitism.</title>
        <authorList>
            <person name="Dieterich C."/>
            <person name="Clifton S.W."/>
            <person name="Schuster L.N."/>
            <person name="Chinwalla A."/>
            <person name="Delehaunty K."/>
            <person name="Dinkelacker I."/>
            <person name="Fulton L."/>
            <person name="Fulton R."/>
            <person name="Godfrey J."/>
            <person name="Minx P."/>
            <person name="Mitreva M."/>
            <person name="Roeseler W."/>
            <person name="Tian H."/>
            <person name="Witte H."/>
            <person name="Yang S.P."/>
            <person name="Wilson R.K."/>
            <person name="Sommer R.J."/>
        </authorList>
    </citation>
    <scope>NUCLEOTIDE SEQUENCE [LARGE SCALE GENOMIC DNA]</scope>
    <source>
        <strain evidence="3">PS312</strain>
    </source>
</reference>
<accession>A0A8R1YHA2</accession>
<feature type="compositionally biased region" description="Polar residues" evidence="1">
    <location>
        <begin position="1422"/>
        <end position="1433"/>
    </location>
</feature>
<feature type="compositionally biased region" description="Basic and acidic residues" evidence="1">
    <location>
        <begin position="389"/>
        <end position="414"/>
    </location>
</feature>
<feature type="compositionally biased region" description="Polar residues" evidence="1">
    <location>
        <begin position="1478"/>
        <end position="1490"/>
    </location>
</feature>
<feature type="compositionally biased region" description="Low complexity" evidence="1">
    <location>
        <begin position="987"/>
        <end position="997"/>
    </location>
</feature>
<feature type="compositionally biased region" description="Polar residues" evidence="1">
    <location>
        <begin position="223"/>
        <end position="233"/>
    </location>
</feature>
<name>A0A2A6BNB0_PRIPA</name>
<keyword evidence="3" id="KW-1185">Reference proteome</keyword>
<feature type="region of interest" description="Disordered" evidence="1">
    <location>
        <begin position="1"/>
        <end position="55"/>
    </location>
</feature>
<feature type="compositionally biased region" description="Basic and acidic residues" evidence="1">
    <location>
        <begin position="598"/>
        <end position="619"/>
    </location>
</feature>
<evidence type="ECO:0000256" key="1">
    <source>
        <dbReference type="SAM" id="MobiDB-lite"/>
    </source>
</evidence>
<feature type="compositionally biased region" description="Basic residues" evidence="1">
    <location>
        <begin position="442"/>
        <end position="453"/>
    </location>
</feature>
<feature type="compositionally biased region" description="Basic and acidic residues" evidence="1">
    <location>
        <begin position="432"/>
        <end position="441"/>
    </location>
</feature>
<proteinExistence type="predicted"/>
<feature type="compositionally biased region" description="Polar residues" evidence="1">
    <location>
        <begin position="1800"/>
        <end position="1815"/>
    </location>
</feature>
<feature type="compositionally biased region" description="Low complexity" evidence="1">
    <location>
        <begin position="1384"/>
        <end position="1394"/>
    </location>
</feature>
<feature type="region of interest" description="Disordered" evidence="1">
    <location>
        <begin position="768"/>
        <end position="799"/>
    </location>
</feature>
<feature type="region of interest" description="Disordered" evidence="1">
    <location>
        <begin position="978"/>
        <end position="1002"/>
    </location>
</feature>
<feature type="compositionally biased region" description="Polar residues" evidence="1">
    <location>
        <begin position="179"/>
        <end position="198"/>
    </location>
</feature>
<feature type="compositionally biased region" description="Polar residues" evidence="1">
    <location>
        <begin position="30"/>
        <end position="55"/>
    </location>
</feature>